<keyword evidence="2 6" id="KW-0812">Transmembrane</keyword>
<feature type="transmembrane region" description="Helical" evidence="6">
    <location>
        <begin position="173"/>
        <end position="191"/>
    </location>
</feature>
<evidence type="ECO:0000256" key="3">
    <source>
        <dbReference type="ARBA" id="ARBA00022989"/>
    </source>
</evidence>
<feature type="binding site" evidence="5">
    <location>
        <position position="128"/>
    </location>
    <ligand>
        <name>Zn(2+)</name>
        <dbReference type="ChEBI" id="CHEBI:29105"/>
    </ligand>
</feature>
<dbReference type="AlphaFoldDB" id="A0A8T9CES9"/>
<evidence type="ECO:0000256" key="4">
    <source>
        <dbReference type="ARBA" id="ARBA00023136"/>
    </source>
</evidence>
<evidence type="ECO:0000313" key="7">
    <source>
        <dbReference type="EMBL" id="TVY82430.1"/>
    </source>
</evidence>
<dbReference type="PANTHER" id="PTHR20855:SF130">
    <property type="entry name" value="HAEMOLYSIN-III FAMILY PROTEIN"/>
    <property type="match status" value="1"/>
</dbReference>
<proteinExistence type="predicted"/>
<feature type="transmembrane region" description="Helical" evidence="6">
    <location>
        <begin position="146"/>
        <end position="166"/>
    </location>
</feature>
<dbReference type="GO" id="GO:0038023">
    <property type="term" value="F:signaling receptor activity"/>
    <property type="evidence" value="ECO:0007669"/>
    <property type="project" value="TreeGrafter"/>
</dbReference>
<sequence length="308" mass="34801">MLDDSGDTTAPLLLNRASKLPPIVRASLLLHERLPLWLQEDNHFIETGYRPESNSLQKCLESLLYIHNETVNIYSHLIGSLVFAILPVYFLRTEIPPRYKVATIADLVVCSIYFTGVAVCFFLSATYHTLMSHSHSMCKTGVKLDFQGVILLMWGASVPLIYYGFYCYSTLQNIYWILLSTFAIACSVFTFQPRFSEPFLRPLRAATFGCFAISSMVPVVHGMVTYGYALQGQRIGLKYVLVTLVLNITGATAYAIKFPERWFHRTFDIWGASHQLLHIFVVLAGLTYTAAILQCFDYLHSHPNQCAA</sequence>
<dbReference type="GO" id="GO:0016020">
    <property type="term" value="C:membrane"/>
    <property type="evidence" value="ECO:0007669"/>
    <property type="project" value="UniProtKB-SubCell"/>
</dbReference>
<dbReference type="OrthoDB" id="529367at2759"/>
<feature type="transmembrane region" description="Helical" evidence="6">
    <location>
        <begin position="236"/>
        <end position="256"/>
    </location>
</feature>
<comment type="subcellular location">
    <subcellularLocation>
        <location evidence="1">Membrane</location>
        <topology evidence="1">Multi-pass membrane protein</topology>
    </subcellularLocation>
</comment>
<evidence type="ECO:0000313" key="8">
    <source>
        <dbReference type="Proteomes" id="UP000469558"/>
    </source>
</evidence>
<feature type="transmembrane region" description="Helical" evidence="6">
    <location>
        <begin position="276"/>
        <end position="296"/>
    </location>
</feature>
<name>A0A8T9CES9_9HELO</name>
<keyword evidence="7" id="KW-0675">Receptor</keyword>
<keyword evidence="4 6" id="KW-0472">Membrane</keyword>
<gene>
    <name evidence="7" type="primary">AdipoR</name>
    <name evidence="7" type="ORF">LSUE1_G001388</name>
</gene>
<dbReference type="GO" id="GO:0006882">
    <property type="term" value="P:intracellular zinc ion homeostasis"/>
    <property type="evidence" value="ECO:0007669"/>
    <property type="project" value="TreeGrafter"/>
</dbReference>
<keyword evidence="5" id="KW-0862">Zinc</keyword>
<feature type="transmembrane region" description="Helical" evidence="6">
    <location>
        <begin position="103"/>
        <end position="126"/>
    </location>
</feature>
<accession>A0A8T9CES9</accession>
<keyword evidence="3 6" id="KW-1133">Transmembrane helix</keyword>
<comment type="caution">
    <text evidence="7">The sequence shown here is derived from an EMBL/GenBank/DDBJ whole genome shotgun (WGS) entry which is preliminary data.</text>
</comment>
<evidence type="ECO:0000256" key="1">
    <source>
        <dbReference type="ARBA" id="ARBA00004141"/>
    </source>
</evidence>
<protein>
    <submittedName>
        <fullName evidence="7">Adiponectin receptor protein</fullName>
    </submittedName>
</protein>
<dbReference type="EMBL" id="QGMK01000319">
    <property type="protein sequence ID" value="TVY82430.1"/>
    <property type="molecule type" value="Genomic_DNA"/>
</dbReference>
<dbReference type="InterPro" id="IPR004254">
    <property type="entry name" value="AdipoR/HlyIII-related"/>
</dbReference>
<keyword evidence="5" id="KW-0479">Metal-binding</keyword>
<dbReference type="PANTHER" id="PTHR20855">
    <property type="entry name" value="ADIPOR/PROGESTIN RECEPTOR-RELATED"/>
    <property type="match status" value="1"/>
</dbReference>
<feature type="binding site" evidence="5">
    <location>
        <position position="274"/>
    </location>
    <ligand>
        <name>Zn(2+)</name>
        <dbReference type="ChEBI" id="CHEBI:29105"/>
    </ligand>
</feature>
<feature type="transmembrane region" description="Helical" evidence="6">
    <location>
        <begin position="203"/>
        <end position="224"/>
    </location>
</feature>
<evidence type="ECO:0000256" key="2">
    <source>
        <dbReference type="ARBA" id="ARBA00022692"/>
    </source>
</evidence>
<keyword evidence="8" id="KW-1185">Reference proteome</keyword>
<dbReference type="GO" id="GO:0046872">
    <property type="term" value="F:metal ion binding"/>
    <property type="evidence" value="ECO:0007669"/>
    <property type="project" value="UniProtKB-KW"/>
</dbReference>
<reference evidence="7 8" key="1">
    <citation type="submission" date="2018-05" db="EMBL/GenBank/DDBJ databases">
        <title>Genome sequencing and assembly of the regulated plant pathogen Lachnellula willkommii and related sister species for the development of diagnostic species identification markers.</title>
        <authorList>
            <person name="Giroux E."/>
            <person name="Bilodeau G."/>
        </authorList>
    </citation>
    <scope>NUCLEOTIDE SEQUENCE [LARGE SCALE GENOMIC DNA]</scope>
    <source>
        <strain evidence="7 8">CBS 268.59</strain>
    </source>
</reference>
<evidence type="ECO:0000256" key="5">
    <source>
        <dbReference type="PIRSR" id="PIRSR604254-1"/>
    </source>
</evidence>
<feature type="binding site" evidence="5">
    <location>
        <position position="278"/>
    </location>
    <ligand>
        <name>Zn(2+)</name>
        <dbReference type="ChEBI" id="CHEBI:29105"/>
    </ligand>
</feature>
<evidence type="ECO:0000256" key="6">
    <source>
        <dbReference type="SAM" id="Phobius"/>
    </source>
</evidence>
<dbReference type="Pfam" id="PF03006">
    <property type="entry name" value="HlyIII"/>
    <property type="match status" value="1"/>
</dbReference>
<organism evidence="7 8">
    <name type="scientific">Lachnellula suecica</name>
    <dbReference type="NCBI Taxonomy" id="602035"/>
    <lineage>
        <taxon>Eukaryota</taxon>
        <taxon>Fungi</taxon>
        <taxon>Dikarya</taxon>
        <taxon>Ascomycota</taxon>
        <taxon>Pezizomycotina</taxon>
        <taxon>Leotiomycetes</taxon>
        <taxon>Helotiales</taxon>
        <taxon>Lachnaceae</taxon>
        <taxon>Lachnellula</taxon>
    </lineage>
</organism>
<dbReference type="Proteomes" id="UP000469558">
    <property type="component" value="Unassembled WGS sequence"/>
</dbReference>
<feature type="transmembrane region" description="Helical" evidence="6">
    <location>
        <begin position="73"/>
        <end position="91"/>
    </location>
</feature>